<dbReference type="EMBL" id="VUJU01016152">
    <property type="protein sequence ID" value="KAF0690811.1"/>
    <property type="molecule type" value="Genomic_DNA"/>
</dbReference>
<proteinExistence type="predicted"/>
<accession>A0A6G0VJC8</accession>
<feature type="non-terminal residue" evidence="2">
    <location>
        <position position="193"/>
    </location>
</feature>
<gene>
    <name evidence="2" type="ORF">FWK35_00034538</name>
</gene>
<keyword evidence="3" id="KW-1185">Reference proteome</keyword>
<feature type="compositionally biased region" description="Acidic residues" evidence="1">
    <location>
        <begin position="110"/>
        <end position="126"/>
    </location>
</feature>
<evidence type="ECO:0000256" key="1">
    <source>
        <dbReference type="SAM" id="MobiDB-lite"/>
    </source>
</evidence>
<feature type="region of interest" description="Disordered" evidence="1">
    <location>
        <begin position="94"/>
        <end position="126"/>
    </location>
</feature>
<reference evidence="2 3" key="1">
    <citation type="submission" date="2019-08" db="EMBL/GenBank/DDBJ databases">
        <title>Whole genome of Aphis craccivora.</title>
        <authorList>
            <person name="Voronova N.V."/>
            <person name="Shulinski R.S."/>
            <person name="Bandarenka Y.V."/>
            <person name="Zhorov D.G."/>
            <person name="Warner D."/>
        </authorList>
    </citation>
    <scope>NUCLEOTIDE SEQUENCE [LARGE SCALE GENOMIC DNA]</scope>
    <source>
        <strain evidence="2">180601</strain>
        <tissue evidence="2">Whole Body</tissue>
    </source>
</reference>
<name>A0A6G0VJC8_APHCR</name>
<organism evidence="2 3">
    <name type="scientific">Aphis craccivora</name>
    <name type="common">Cowpea aphid</name>
    <dbReference type="NCBI Taxonomy" id="307492"/>
    <lineage>
        <taxon>Eukaryota</taxon>
        <taxon>Metazoa</taxon>
        <taxon>Ecdysozoa</taxon>
        <taxon>Arthropoda</taxon>
        <taxon>Hexapoda</taxon>
        <taxon>Insecta</taxon>
        <taxon>Pterygota</taxon>
        <taxon>Neoptera</taxon>
        <taxon>Paraneoptera</taxon>
        <taxon>Hemiptera</taxon>
        <taxon>Sternorrhyncha</taxon>
        <taxon>Aphidomorpha</taxon>
        <taxon>Aphidoidea</taxon>
        <taxon>Aphididae</taxon>
        <taxon>Aphidini</taxon>
        <taxon>Aphis</taxon>
        <taxon>Aphis</taxon>
    </lineage>
</organism>
<dbReference type="OrthoDB" id="6784356at2759"/>
<comment type="caution">
    <text evidence="2">The sequence shown here is derived from an EMBL/GenBank/DDBJ whole genome shotgun (WGS) entry which is preliminary data.</text>
</comment>
<sequence length="193" mass="21615">MYIVVHFEDENLVEAVPKVWYKNGKCVWPIKSLEARKLIEIKSVPSSFEYKKSKARVLSNDILTLTEARKKASKASLTSDLSSAAEDGCIKKNKTKNNISLSPPHFVDEVSNDDDNGNYTGDDDSDIDKTYEPVSALLHTSSEINHDEFRNVEFVNKSPGTLQVNAELQEFESTNTNVINTVHLPSHSKRLSS</sequence>
<dbReference type="Proteomes" id="UP000478052">
    <property type="component" value="Unassembled WGS sequence"/>
</dbReference>
<protein>
    <submittedName>
        <fullName evidence="2">DUF4806 domain-containing protein</fullName>
    </submittedName>
</protein>
<evidence type="ECO:0000313" key="3">
    <source>
        <dbReference type="Proteomes" id="UP000478052"/>
    </source>
</evidence>
<dbReference type="AlphaFoldDB" id="A0A6G0VJC8"/>
<evidence type="ECO:0000313" key="2">
    <source>
        <dbReference type="EMBL" id="KAF0690811.1"/>
    </source>
</evidence>